<evidence type="ECO:0000313" key="2">
    <source>
        <dbReference type="EMBL" id="RRR19878.1"/>
    </source>
</evidence>
<name>A0A426SNI2_9MICO</name>
<protein>
    <recommendedName>
        <fullName evidence="1">SAF domain-containing protein</fullName>
    </recommendedName>
</protein>
<dbReference type="InterPro" id="IPR013974">
    <property type="entry name" value="SAF"/>
</dbReference>
<evidence type="ECO:0000313" key="3">
    <source>
        <dbReference type="Proteomes" id="UP000274327"/>
    </source>
</evidence>
<comment type="caution">
    <text evidence="2">The sequence shown here is derived from an EMBL/GenBank/DDBJ whole genome shotgun (WGS) entry which is preliminary data.</text>
</comment>
<dbReference type="RefSeq" id="WP_126984340.1">
    <property type="nucleotide sequence ID" value="NZ_JBQQKH010000001.1"/>
</dbReference>
<sequence length="210" mass="21561">MLTRLLPHLPTWRRALRRRRRTLAVLVVAAAAVLLVPSLVPGSVTGTEVVVADEDLPTGTTLEAEQMRTVEVASSLVPSGAATAAEDLVGERLAAPVAEGGPILAGDLLGAGEDPLPEGTALLAVPVPEVLLPHLRSGTRIELLMSDPVDGSATRIPAEIRSLSAAATSTGALSTGTDTGVQALVLVDRQRSGEVAHALGTSNVMVSVIR</sequence>
<dbReference type="EMBL" id="QOCI01000001">
    <property type="protein sequence ID" value="RRR19878.1"/>
    <property type="molecule type" value="Genomic_DNA"/>
</dbReference>
<evidence type="ECO:0000259" key="1">
    <source>
        <dbReference type="SMART" id="SM00858"/>
    </source>
</evidence>
<dbReference type="Pfam" id="PF08666">
    <property type="entry name" value="SAF"/>
    <property type="match status" value="1"/>
</dbReference>
<dbReference type="SMART" id="SM00858">
    <property type="entry name" value="SAF"/>
    <property type="match status" value="1"/>
</dbReference>
<dbReference type="AlphaFoldDB" id="A0A426SNI2"/>
<reference evidence="2 3" key="1">
    <citation type="submission" date="2018-07" db="EMBL/GenBank/DDBJ databases">
        <title>Brachybacteriurn paraconglorneratum KCTC 9916.</title>
        <authorList>
            <person name="Li Y."/>
        </authorList>
    </citation>
    <scope>NUCLEOTIDE SEQUENCE [LARGE SCALE GENOMIC DNA]</scope>
    <source>
        <strain evidence="2 3">KCTC 9916</strain>
    </source>
</reference>
<dbReference type="GeneID" id="78119457"/>
<feature type="domain" description="SAF" evidence="1">
    <location>
        <begin position="47"/>
        <end position="109"/>
    </location>
</feature>
<dbReference type="CDD" id="cd11614">
    <property type="entry name" value="SAF_CpaB_FlgA_like"/>
    <property type="match status" value="1"/>
</dbReference>
<accession>A0A426SNI2</accession>
<dbReference type="Proteomes" id="UP000274327">
    <property type="component" value="Unassembled WGS sequence"/>
</dbReference>
<proteinExistence type="predicted"/>
<organism evidence="2 3">
    <name type="scientific">Brachybacterium paraconglomeratum</name>
    <dbReference type="NCBI Taxonomy" id="173362"/>
    <lineage>
        <taxon>Bacteria</taxon>
        <taxon>Bacillati</taxon>
        <taxon>Actinomycetota</taxon>
        <taxon>Actinomycetes</taxon>
        <taxon>Micrococcales</taxon>
        <taxon>Dermabacteraceae</taxon>
        <taxon>Brachybacterium</taxon>
    </lineage>
</organism>
<gene>
    <name evidence="2" type="ORF">DS079_00230</name>
</gene>
<keyword evidence="3" id="KW-1185">Reference proteome</keyword>